<feature type="domain" description="Dienelactone hydrolase" evidence="2">
    <location>
        <begin position="78"/>
        <end position="215"/>
    </location>
</feature>
<name>A0A4R8Q195_9PEZI</name>
<feature type="domain" description="Dienelactone hydrolase" evidence="2">
    <location>
        <begin position="241"/>
        <end position="335"/>
    </location>
</feature>
<reference evidence="3 4" key="1">
    <citation type="submission" date="2018-11" db="EMBL/GenBank/DDBJ databases">
        <title>Genome sequence and assembly of Colletotrichum spinosum.</title>
        <authorList>
            <person name="Gan P."/>
            <person name="Shirasu K."/>
        </authorList>
    </citation>
    <scope>NUCLEOTIDE SEQUENCE [LARGE SCALE GENOMIC DNA]</scope>
    <source>
        <strain evidence="3 4">CBS 515.97</strain>
    </source>
</reference>
<dbReference type="PANTHER" id="PTHR17630">
    <property type="entry name" value="DIENELACTONE HYDROLASE"/>
    <property type="match status" value="1"/>
</dbReference>
<sequence>MTQVDIATKAPESDAAENVPEATEPVTQSTSAADTPAQSTSPTTTAGEHSEHCVTDRPTPSGQSSSGEIVKINDVEVYVSKPADYPHAPSRLLLLLTGGTGLKSTNNQIQADKFASEGYVVVMPDLFGGDAAPNSSTIDSEDTGSFLDTFKMKIVETAKSFQIDMWLARHTEERVLPILYKVIDGCKEKFGDAVKNGDGIYAVGYCIGGRYILHLGSDRSVSTGTQGQGDAEAGEVKKGPFIKVGAIAHGASVIPDDFNGIKVPISLVCVENDPLFPEEVRTHGEDAMSKANLEHEVQVYPGVPHGFAVVGEYQDQSIKEAQSTAYEQMLKWIKDH</sequence>
<organism evidence="3 4">
    <name type="scientific">Colletotrichum spinosum</name>
    <dbReference type="NCBI Taxonomy" id="1347390"/>
    <lineage>
        <taxon>Eukaryota</taxon>
        <taxon>Fungi</taxon>
        <taxon>Dikarya</taxon>
        <taxon>Ascomycota</taxon>
        <taxon>Pezizomycotina</taxon>
        <taxon>Sordariomycetes</taxon>
        <taxon>Hypocreomycetidae</taxon>
        <taxon>Glomerellales</taxon>
        <taxon>Glomerellaceae</taxon>
        <taxon>Colletotrichum</taxon>
        <taxon>Colletotrichum orbiculare species complex</taxon>
    </lineage>
</organism>
<dbReference type="Proteomes" id="UP000295083">
    <property type="component" value="Unassembled WGS sequence"/>
</dbReference>
<comment type="caution">
    <text evidence="3">The sequence shown here is derived from an EMBL/GenBank/DDBJ whole genome shotgun (WGS) entry which is preliminary data.</text>
</comment>
<dbReference type="AlphaFoldDB" id="A0A4R8Q195"/>
<keyword evidence="4" id="KW-1185">Reference proteome</keyword>
<dbReference type="GO" id="GO:0016787">
    <property type="term" value="F:hydrolase activity"/>
    <property type="evidence" value="ECO:0007669"/>
    <property type="project" value="UniProtKB-KW"/>
</dbReference>
<evidence type="ECO:0000256" key="1">
    <source>
        <dbReference type="SAM" id="MobiDB-lite"/>
    </source>
</evidence>
<dbReference type="PANTHER" id="PTHR17630:SF80">
    <property type="entry name" value="DIENELACTONE HYDROLASE DOMAIN-CONTAINING PROTEIN"/>
    <property type="match status" value="1"/>
</dbReference>
<dbReference type="InterPro" id="IPR002925">
    <property type="entry name" value="Dienelactn_hydro"/>
</dbReference>
<gene>
    <name evidence="3" type="primary">tropI-0</name>
    <name evidence="3" type="ORF">C8035_v010526</name>
</gene>
<evidence type="ECO:0000259" key="2">
    <source>
        <dbReference type="Pfam" id="PF01738"/>
    </source>
</evidence>
<dbReference type="SUPFAM" id="SSF53474">
    <property type="entry name" value="alpha/beta-Hydrolases"/>
    <property type="match status" value="1"/>
</dbReference>
<feature type="compositionally biased region" description="Low complexity" evidence="1">
    <location>
        <begin position="27"/>
        <end position="46"/>
    </location>
</feature>
<dbReference type="InterPro" id="IPR029058">
    <property type="entry name" value="AB_hydrolase_fold"/>
</dbReference>
<keyword evidence="3" id="KW-0378">Hydrolase</keyword>
<proteinExistence type="predicted"/>
<evidence type="ECO:0000313" key="4">
    <source>
        <dbReference type="Proteomes" id="UP000295083"/>
    </source>
</evidence>
<protein>
    <submittedName>
        <fullName evidence="3">Hydrolase tropI</fullName>
    </submittedName>
</protein>
<dbReference type="EMBL" id="QAPG01003791">
    <property type="protein sequence ID" value="TDZ27463.1"/>
    <property type="molecule type" value="Genomic_DNA"/>
</dbReference>
<dbReference type="Pfam" id="PF01738">
    <property type="entry name" value="DLH"/>
    <property type="match status" value="2"/>
</dbReference>
<feature type="region of interest" description="Disordered" evidence="1">
    <location>
        <begin position="1"/>
        <end position="68"/>
    </location>
</feature>
<dbReference type="Gene3D" id="3.40.50.1820">
    <property type="entry name" value="alpha/beta hydrolase"/>
    <property type="match status" value="1"/>
</dbReference>
<feature type="compositionally biased region" description="Polar residues" evidence="1">
    <location>
        <begin position="58"/>
        <end position="67"/>
    </location>
</feature>
<evidence type="ECO:0000313" key="3">
    <source>
        <dbReference type="EMBL" id="TDZ27463.1"/>
    </source>
</evidence>
<accession>A0A4R8Q195</accession>